<sequence>MVFLLRRRNEGGEKHGLQRKRRKERQRKIGRR</sequence>
<proteinExistence type="predicted"/>
<protein>
    <submittedName>
        <fullName evidence="2">Uncharacterized protein</fullName>
    </submittedName>
</protein>
<accession>A0A8S5SCG5</accession>
<evidence type="ECO:0000256" key="1">
    <source>
        <dbReference type="SAM" id="MobiDB-lite"/>
    </source>
</evidence>
<name>A0A8S5SCG5_9CAUD</name>
<dbReference type="EMBL" id="BK032567">
    <property type="protein sequence ID" value="DAF48359.1"/>
    <property type="molecule type" value="Genomic_DNA"/>
</dbReference>
<feature type="compositionally biased region" description="Basic and acidic residues" evidence="1">
    <location>
        <begin position="7"/>
        <end position="16"/>
    </location>
</feature>
<feature type="compositionally biased region" description="Basic residues" evidence="1">
    <location>
        <begin position="17"/>
        <end position="32"/>
    </location>
</feature>
<evidence type="ECO:0000313" key="2">
    <source>
        <dbReference type="EMBL" id="DAF48359.1"/>
    </source>
</evidence>
<reference evidence="2" key="1">
    <citation type="journal article" date="2021" name="Proc. Natl. Acad. Sci. U.S.A.">
        <title>A Catalog of Tens of Thousands of Viruses from Human Metagenomes Reveals Hidden Associations with Chronic Diseases.</title>
        <authorList>
            <person name="Tisza M.J."/>
            <person name="Buck C.B."/>
        </authorList>
    </citation>
    <scope>NUCLEOTIDE SEQUENCE</scope>
    <source>
        <strain evidence="2">CtUYJ6</strain>
    </source>
</reference>
<organism evidence="2">
    <name type="scientific">Podoviridae sp. ctUYJ6</name>
    <dbReference type="NCBI Taxonomy" id="2827737"/>
    <lineage>
        <taxon>Viruses</taxon>
        <taxon>Duplodnaviria</taxon>
        <taxon>Heunggongvirae</taxon>
        <taxon>Uroviricota</taxon>
        <taxon>Caudoviricetes</taxon>
    </lineage>
</organism>
<feature type="region of interest" description="Disordered" evidence="1">
    <location>
        <begin position="1"/>
        <end position="32"/>
    </location>
</feature>